<evidence type="ECO:0000313" key="2">
    <source>
        <dbReference type="Proteomes" id="UP001140949"/>
    </source>
</evidence>
<protein>
    <submittedName>
        <fullName evidence="1">Uncharacterized protein</fullName>
    </submittedName>
</protein>
<proteinExistence type="predicted"/>
<organism evidence="1 2">
    <name type="scientific">Iris pallida</name>
    <name type="common">Sweet iris</name>
    <dbReference type="NCBI Taxonomy" id="29817"/>
    <lineage>
        <taxon>Eukaryota</taxon>
        <taxon>Viridiplantae</taxon>
        <taxon>Streptophyta</taxon>
        <taxon>Embryophyta</taxon>
        <taxon>Tracheophyta</taxon>
        <taxon>Spermatophyta</taxon>
        <taxon>Magnoliopsida</taxon>
        <taxon>Liliopsida</taxon>
        <taxon>Asparagales</taxon>
        <taxon>Iridaceae</taxon>
        <taxon>Iridoideae</taxon>
        <taxon>Irideae</taxon>
        <taxon>Iris</taxon>
    </lineage>
</organism>
<keyword evidence="2" id="KW-1185">Reference proteome</keyword>
<accession>A0AAX6ICB9</accession>
<reference evidence="1" key="1">
    <citation type="journal article" date="2023" name="GigaByte">
        <title>Genome assembly of the bearded iris, Iris pallida Lam.</title>
        <authorList>
            <person name="Bruccoleri R.E."/>
            <person name="Oakeley E.J."/>
            <person name="Faust A.M.E."/>
            <person name="Altorfer M."/>
            <person name="Dessus-Babus S."/>
            <person name="Burckhardt D."/>
            <person name="Oertli M."/>
            <person name="Naumann U."/>
            <person name="Petersen F."/>
            <person name="Wong J."/>
        </authorList>
    </citation>
    <scope>NUCLEOTIDE SEQUENCE</scope>
    <source>
        <strain evidence="1">GSM-AAB239-AS_SAM_17_03QT</strain>
    </source>
</reference>
<dbReference type="Proteomes" id="UP001140949">
    <property type="component" value="Unassembled WGS sequence"/>
</dbReference>
<gene>
    <name evidence="1" type="ORF">M6B38_264160</name>
</gene>
<dbReference type="AlphaFoldDB" id="A0AAX6ICB9"/>
<name>A0AAX6ICB9_IRIPA</name>
<sequence length="29" mass="3211">MCRAPPPPSIDPIFRSGKFAVIFMVGWCS</sequence>
<reference evidence="1" key="2">
    <citation type="submission" date="2023-04" db="EMBL/GenBank/DDBJ databases">
        <authorList>
            <person name="Bruccoleri R.E."/>
            <person name="Oakeley E.J."/>
            <person name="Faust A.-M."/>
            <person name="Dessus-Babus S."/>
            <person name="Altorfer M."/>
            <person name="Burckhardt D."/>
            <person name="Oertli M."/>
            <person name="Naumann U."/>
            <person name="Petersen F."/>
            <person name="Wong J."/>
        </authorList>
    </citation>
    <scope>NUCLEOTIDE SEQUENCE</scope>
    <source>
        <strain evidence="1">GSM-AAB239-AS_SAM_17_03QT</strain>
        <tissue evidence="1">Leaf</tissue>
    </source>
</reference>
<evidence type="ECO:0000313" key="1">
    <source>
        <dbReference type="EMBL" id="KAJ6850671.1"/>
    </source>
</evidence>
<comment type="caution">
    <text evidence="1">The sequence shown here is derived from an EMBL/GenBank/DDBJ whole genome shotgun (WGS) entry which is preliminary data.</text>
</comment>
<dbReference type="EMBL" id="JANAVB010002794">
    <property type="protein sequence ID" value="KAJ6850671.1"/>
    <property type="molecule type" value="Genomic_DNA"/>
</dbReference>